<dbReference type="GO" id="GO:0051287">
    <property type="term" value="F:NAD binding"/>
    <property type="evidence" value="ECO:0007669"/>
    <property type="project" value="UniProtKB-UniRule"/>
</dbReference>
<dbReference type="SUPFAM" id="SSF55347">
    <property type="entry name" value="Glyceraldehyde-3-phosphate dehydrogenase-like, C-terminal domain"/>
    <property type="match status" value="1"/>
</dbReference>
<evidence type="ECO:0000256" key="13">
    <source>
        <dbReference type="HAMAP-Rule" id="MF_00102"/>
    </source>
</evidence>
<feature type="binding site" evidence="13">
    <location>
        <begin position="156"/>
        <end position="157"/>
    </location>
    <ligand>
        <name>(S)-2,3,4,5-tetrahydrodipicolinate</name>
        <dbReference type="ChEBI" id="CHEBI:16845"/>
    </ligand>
</feature>
<comment type="caution">
    <text evidence="13">Was originally thought to be a dihydrodipicolinate reductase (DHDPR), catalyzing the conversion of dihydrodipicolinate to tetrahydrodipicolinate. However, it was shown in E.coli that the substrate of the enzymatic reaction is not dihydrodipicolinate (DHDP) but in fact (2S,4S)-4-hydroxy-2,3,4,5-tetrahydrodipicolinic acid (HTPA), the product released by the DapA-catalyzed reaction.</text>
</comment>
<keyword evidence="17" id="KW-1185">Reference proteome</keyword>
<comment type="catalytic activity">
    <reaction evidence="12 13">
        <text>(S)-2,3,4,5-tetrahydrodipicolinate + NAD(+) + H2O = (2S,4S)-4-hydroxy-2,3,4,5-tetrahydrodipicolinate + NADH + H(+)</text>
        <dbReference type="Rhea" id="RHEA:35323"/>
        <dbReference type="ChEBI" id="CHEBI:15377"/>
        <dbReference type="ChEBI" id="CHEBI:15378"/>
        <dbReference type="ChEBI" id="CHEBI:16845"/>
        <dbReference type="ChEBI" id="CHEBI:57540"/>
        <dbReference type="ChEBI" id="CHEBI:57945"/>
        <dbReference type="ChEBI" id="CHEBI:67139"/>
        <dbReference type="EC" id="1.17.1.8"/>
    </reaction>
</comment>
<comment type="subunit">
    <text evidence="13">Homotetramer.</text>
</comment>
<dbReference type="InterPro" id="IPR023940">
    <property type="entry name" value="DHDPR_bac"/>
</dbReference>
<keyword evidence="4 13" id="KW-0521">NADP</keyword>
<feature type="binding site" evidence="13">
    <location>
        <begin position="112"/>
        <end position="115"/>
    </location>
    <ligand>
        <name>NAD(+)</name>
        <dbReference type="ChEBI" id="CHEBI:57540"/>
    </ligand>
</feature>
<proteinExistence type="inferred from homology"/>
<evidence type="ECO:0000256" key="4">
    <source>
        <dbReference type="ARBA" id="ARBA00022857"/>
    </source>
</evidence>
<dbReference type="GO" id="GO:0016726">
    <property type="term" value="F:oxidoreductase activity, acting on CH or CH2 groups, NAD or NADP as acceptor"/>
    <property type="evidence" value="ECO:0007669"/>
    <property type="project" value="UniProtKB-UniRule"/>
</dbReference>
<evidence type="ECO:0000256" key="11">
    <source>
        <dbReference type="ARBA" id="ARBA00049080"/>
    </source>
</evidence>
<evidence type="ECO:0000256" key="2">
    <source>
        <dbReference type="ARBA" id="ARBA00022490"/>
    </source>
</evidence>
<dbReference type="PROSITE" id="PS01298">
    <property type="entry name" value="DAPB"/>
    <property type="match status" value="1"/>
</dbReference>
<evidence type="ECO:0000259" key="15">
    <source>
        <dbReference type="Pfam" id="PF05173"/>
    </source>
</evidence>
<keyword evidence="5 13" id="KW-0220">Diaminopimelate biosynthesis</keyword>
<dbReference type="AlphaFoldDB" id="A0A7W4JQZ2"/>
<dbReference type="GO" id="GO:0019877">
    <property type="term" value="P:diaminopimelate biosynthetic process"/>
    <property type="evidence" value="ECO:0007669"/>
    <property type="project" value="UniProtKB-UniRule"/>
</dbReference>
<dbReference type="SUPFAM" id="SSF51735">
    <property type="entry name" value="NAD(P)-binding Rossmann-fold domains"/>
    <property type="match status" value="1"/>
</dbReference>
<dbReference type="InterPro" id="IPR022663">
    <property type="entry name" value="DapB_C"/>
</dbReference>
<accession>A0A7W4JQZ2</accession>
<comment type="similarity">
    <text evidence="1 13">Belongs to the DapB family.</text>
</comment>
<dbReference type="NCBIfam" id="TIGR00036">
    <property type="entry name" value="dapB"/>
    <property type="match status" value="1"/>
</dbReference>
<name>A0A7W4JQZ2_9PROT</name>
<comment type="pathway">
    <text evidence="9 13">Amino-acid biosynthesis; L-lysine biosynthesis via DAP pathway; (S)-tetrahydrodipicolinate from L-aspartate: step 4/4.</text>
</comment>
<evidence type="ECO:0000256" key="12">
    <source>
        <dbReference type="ARBA" id="ARBA00049396"/>
    </source>
</evidence>
<organism evidence="16 17">
    <name type="scientific">Gluconacetobacter azotocaptans</name>
    <dbReference type="NCBI Taxonomy" id="142834"/>
    <lineage>
        <taxon>Bacteria</taxon>
        <taxon>Pseudomonadati</taxon>
        <taxon>Pseudomonadota</taxon>
        <taxon>Alphaproteobacteria</taxon>
        <taxon>Acetobacterales</taxon>
        <taxon>Acetobacteraceae</taxon>
        <taxon>Gluconacetobacter</taxon>
    </lineage>
</organism>
<gene>
    <name evidence="13" type="primary">dapB</name>
    <name evidence="16" type="ORF">HLH34_04900</name>
</gene>
<feature type="binding site" evidence="13">
    <location>
        <begin position="13"/>
        <end position="18"/>
    </location>
    <ligand>
        <name>NAD(+)</name>
        <dbReference type="ChEBI" id="CHEBI:57540"/>
    </ligand>
</feature>
<dbReference type="InterPro" id="IPR036291">
    <property type="entry name" value="NAD(P)-bd_dom_sf"/>
</dbReference>
<dbReference type="HAMAP" id="MF_00102">
    <property type="entry name" value="DapB"/>
    <property type="match status" value="1"/>
</dbReference>
<feature type="domain" description="Dihydrodipicolinate reductase N-terminal" evidence="14">
    <location>
        <begin position="7"/>
        <end position="115"/>
    </location>
</feature>
<comment type="function">
    <text evidence="13">Catalyzes the conversion of 4-hydroxy-tetrahydrodipicolinate (HTPA) to tetrahydrodipicolinate.</text>
</comment>
<keyword evidence="8 13" id="KW-0457">Lysine biosynthesis</keyword>
<dbReference type="GO" id="GO:0008839">
    <property type="term" value="F:4-hydroxy-tetrahydrodipicolinate reductase"/>
    <property type="evidence" value="ECO:0007669"/>
    <property type="project" value="UniProtKB-UniRule"/>
</dbReference>
<keyword evidence="7 13" id="KW-0520">NAD</keyword>
<evidence type="ECO:0000313" key="16">
    <source>
        <dbReference type="EMBL" id="MBB2189302.1"/>
    </source>
</evidence>
<dbReference type="PANTHER" id="PTHR20836:SF0">
    <property type="entry name" value="4-HYDROXY-TETRAHYDRODIPICOLINATE REDUCTASE 1, CHLOROPLASTIC-RELATED"/>
    <property type="match status" value="1"/>
</dbReference>
<comment type="subcellular location">
    <subcellularLocation>
        <location evidence="13">Cytoplasm</location>
    </subcellularLocation>
</comment>
<evidence type="ECO:0000256" key="6">
    <source>
        <dbReference type="ARBA" id="ARBA00023002"/>
    </source>
</evidence>
<keyword evidence="6 13" id="KW-0560">Oxidoreductase</keyword>
<protein>
    <recommendedName>
        <fullName evidence="10 13">4-hydroxy-tetrahydrodipicolinate reductase</fullName>
        <shortName evidence="13">HTPA reductase</shortName>
        <ecNumber evidence="10 13">1.17.1.8</ecNumber>
    </recommendedName>
</protein>
<dbReference type="Gene3D" id="3.40.50.720">
    <property type="entry name" value="NAD(P)-binding Rossmann-like Domain"/>
    <property type="match status" value="1"/>
</dbReference>
<dbReference type="PIRSF" id="PIRSF000161">
    <property type="entry name" value="DHPR"/>
    <property type="match status" value="1"/>
</dbReference>
<dbReference type="RefSeq" id="WP_183118478.1">
    <property type="nucleotide sequence ID" value="NZ_JABEQF010000003.1"/>
</dbReference>
<reference evidence="16 17" key="1">
    <citation type="submission" date="2020-04" db="EMBL/GenBank/DDBJ databases">
        <title>Description of novel Gluconacetobacter.</title>
        <authorList>
            <person name="Sombolestani A."/>
        </authorList>
    </citation>
    <scope>NUCLEOTIDE SEQUENCE [LARGE SCALE GENOMIC DNA]</scope>
    <source>
        <strain evidence="16 17">LMG 21311</strain>
    </source>
</reference>
<feature type="active site" description="Proton donor" evidence="13">
    <location>
        <position position="150"/>
    </location>
</feature>
<keyword evidence="3 13" id="KW-0028">Amino-acid biosynthesis</keyword>
<dbReference type="Pfam" id="PF01113">
    <property type="entry name" value="DapB_N"/>
    <property type="match status" value="1"/>
</dbReference>
<keyword evidence="2 13" id="KW-0963">Cytoplasm</keyword>
<dbReference type="EMBL" id="JABEQF010000003">
    <property type="protein sequence ID" value="MBB2189302.1"/>
    <property type="molecule type" value="Genomic_DNA"/>
</dbReference>
<evidence type="ECO:0000256" key="5">
    <source>
        <dbReference type="ARBA" id="ARBA00022915"/>
    </source>
</evidence>
<evidence type="ECO:0000259" key="14">
    <source>
        <dbReference type="Pfam" id="PF01113"/>
    </source>
</evidence>
<evidence type="ECO:0000256" key="7">
    <source>
        <dbReference type="ARBA" id="ARBA00023027"/>
    </source>
</evidence>
<comment type="caution">
    <text evidence="16">The sequence shown here is derived from an EMBL/GenBank/DDBJ whole genome shotgun (WGS) entry which is preliminary data.</text>
</comment>
<dbReference type="GO" id="GO:0009089">
    <property type="term" value="P:lysine biosynthetic process via diaminopimelate"/>
    <property type="evidence" value="ECO:0007669"/>
    <property type="project" value="UniProtKB-UniRule"/>
</dbReference>
<dbReference type="PANTHER" id="PTHR20836">
    <property type="entry name" value="DIHYDRODIPICOLINATE REDUCTASE"/>
    <property type="match status" value="1"/>
</dbReference>
<comment type="catalytic activity">
    <reaction evidence="11 13">
        <text>(S)-2,3,4,5-tetrahydrodipicolinate + NADP(+) + H2O = (2S,4S)-4-hydroxy-2,3,4,5-tetrahydrodipicolinate + NADPH + H(+)</text>
        <dbReference type="Rhea" id="RHEA:35331"/>
        <dbReference type="ChEBI" id="CHEBI:15377"/>
        <dbReference type="ChEBI" id="CHEBI:15378"/>
        <dbReference type="ChEBI" id="CHEBI:16845"/>
        <dbReference type="ChEBI" id="CHEBI:57783"/>
        <dbReference type="ChEBI" id="CHEBI:58349"/>
        <dbReference type="ChEBI" id="CHEBI:67139"/>
        <dbReference type="EC" id="1.17.1.8"/>
    </reaction>
</comment>
<sequence length="258" mass="26875">MTTTQTVRIGIAGINGRVGRLLREEVAASGAVLAGGTTRDAGPAAPGLFATLAELAPRCDVAIDFTHATTIRDHATILAQAGVAWVLGTTGLSPADQDAVREAACRIPVVQAANYSPGVTLVTRLARQMAATLPSGSYDAEILEMHHRQKVDAPSGTALAIGQAVADGRGIDLATHTESGRTGHTGPRGADAIGFAVLRGGQIVGEHTLLFTSATEQIALTHRAFDRRVFATGAVRAAWWVRDRPPGLYTMEDVLGLT</sequence>
<evidence type="ECO:0000256" key="3">
    <source>
        <dbReference type="ARBA" id="ARBA00022605"/>
    </source>
</evidence>
<dbReference type="EC" id="1.17.1.8" evidence="10 13"/>
<evidence type="ECO:0000256" key="1">
    <source>
        <dbReference type="ARBA" id="ARBA00006642"/>
    </source>
</evidence>
<evidence type="ECO:0000256" key="8">
    <source>
        <dbReference type="ARBA" id="ARBA00023154"/>
    </source>
</evidence>
<dbReference type="InterPro" id="IPR000846">
    <property type="entry name" value="DapB_N"/>
</dbReference>
<dbReference type="UniPathway" id="UPA00034">
    <property type="reaction ID" value="UER00018"/>
</dbReference>
<dbReference type="InterPro" id="IPR022664">
    <property type="entry name" value="DapB_N_CS"/>
</dbReference>
<dbReference type="CDD" id="cd02274">
    <property type="entry name" value="DHDPR_N"/>
    <property type="match status" value="1"/>
</dbReference>
<evidence type="ECO:0000256" key="9">
    <source>
        <dbReference type="ARBA" id="ARBA00037922"/>
    </source>
</evidence>
<evidence type="ECO:0000256" key="10">
    <source>
        <dbReference type="ARBA" id="ARBA00038983"/>
    </source>
</evidence>
<dbReference type="GO" id="GO:0005737">
    <property type="term" value="C:cytoplasm"/>
    <property type="evidence" value="ECO:0007669"/>
    <property type="project" value="UniProtKB-SubCell"/>
</dbReference>
<feature type="domain" description="Dihydrodipicolinate reductase C-terminal" evidence="15">
    <location>
        <begin position="118"/>
        <end position="255"/>
    </location>
</feature>
<dbReference type="Proteomes" id="UP000555756">
    <property type="component" value="Unassembled WGS sequence"/>
</dbReference>
<evidence type="ECO:0000313" key="17">
    <source>
        <dbReference type="Proteomes" id="UP000555756"/>
    </source>
</evidence>
<dbReference type="Gene3D" id="3.30.360.10">
    <property type="entry name" value="Dihydrodipicolinate Reductase, domain 2"/>
    <property type="match status" value="1"/>
</dbReference>
<feature type="active site" description="Proton donor/acceptor" evidence="13">
    <location>
        <position position="146"/>
    </location>
</feature>
<dbReference type="GO" id="GO:0050661">
    <property type="term" value="F:NADP binding"/>
    <property type="evidence" value="ECO:0007669"/>
    <property type="project" value="UniProtKB-UniRule"/>
</dbReference>
<feature type="binding site" evidence="13">
    <location>
        <position position="147"/>
    </location>
    <ligand>
        <name>(S)-2,3,4,5-tetrahydrodipicolinate</name>
        <dbReference type="ChEBI" id="CHEBI:16845"/>
    </ligand>
</feature>
<dbReference type="Pfam" id="PF05173">
    <property type="entry name" value="DapB_C"/>
    <property type="match status" value="1"/>
</dbReference>
<comment type="caution">
    <text evidence="13">Lacks conserved residue(s) required for the propagation of feature annotation.</text>
</comment>
<feature type="binding site" evidence="13">
    <location>
        <begin position="88"/>
        <end position="90"/>
    </location>
    <ligand>
        <name>NAD(+)</name>
        <dbReference type="ChEBI" id="CHEBI:57540"/>
    </ligand>
</feature>